<reference evidence="2 3" key="1">
    <citation type="submission" date="2024-02" db="EMBL/GenBank/DDBJ databases">
        <authorList>
            <person name="Chen Y."/>
            <person name="Shah S."/>
            <person name="Dougan E. K."/>
            <person name="Thang M."/>
            <person name="Chan C."/>
        </authorList>
    </citation>
    <scope>NUCLEOTIDE SEQUENCE [LARGE SCALE GENOMIC DNA]</scope>
</reference>
<name>A0ABP0NI71_9DINO</name>
<gene>
    <name evidence="2" type="ORF">CCMP2556_LOCUS31200</name>
</gene>
<dbReference type="Gene3D" id="3.30.530.20">
    <property type="match status" value="1"/>
</dbReference>
<evidence type="ECO:0000259" key="1">
    <source>
        <dbReference type="PROSITE" id="PS50848"/>
    </source>
</evidence>
<organism evidence="2 3">
    <name type="scientific">Durusdinium trenchii</name>
    <dbReference type="NCBI Taxonomy" id="1381693"/>
    <lineage>
        <taxon>Eukaryota</taxon>
        <taxon>Sar</taxon>
        <taxon>Alveolata</taxon>
        <taxon>Dinophyceae</taxon>
        <taxon>Suessiales</taxon>
        <taxon>Symbiodiniaceae</taxon>
        <taxon>Durusdinium</taxon>
    </lineage>
</organism>
<dbReference type="Proteomes" id="UP001642484">
    <property type="component" value="Unassembled WGS sequence"/>
</dbReference>
<dbReference type="InterPro" id="IPR051213">
    <property type="entry name" value="START_lipid_transfer"/>
</dbReference>
<evidence type="ECO:0000313" key="2">
    <source>
        <dbReference type="EMBL" id="CAK9063476.1"/>
    </source>
</evidence>
<dbReference type="EMBL" id="CAXAMN010021797">
    <property type="protein sequence ID" value="CAK9063476.1"/>
    <property type="molecule type" value="Genomic_DNA"/>
</dbReference>
<sequence>ERMKWDSKAFKVYEVLGTQVQQSTQSFCDFLYCRVPVLPGVKDRDMVQERFLMKLPGEQGYALAIHSCSPSQCSTLGLEPTNDVIRAQTLLSGYILRPHPAGGVVLLGLSQTDMGGNVPQWVQSFAKKAGKRMPLQWAQRLEDYLKTRSSQIAPSRR</sequence>
<dbReference type="PANTHER" id="PTHR19308:SF14">
    <property type="entry name" value="START DOMAIN-CONTAINING PROTEIN"/>
    <property type="match status" value="1"/>
</dbReference>
<evidence type="ECO:0000313" key="3">
    <source>
        <dbReference type="Proteomes" id="UP001642484"/>
    </source>
</evidence>
<proteinExistence type="predicted"/>
<feature type="domain" description="START" evidence="1">
    <location>
        <begin position="1"/>
        <end position="150"/>
    </location>
</feature>
<protein>
    <recommendedName>
        <fullName evidence="1">START domain-containing protein</fullName>
    </recommendedName>
</protein>
<dbReference type="Pfam" id="PF01852">
    <property type="entry name" value="START"/>
    <property type="match status" value="1"/>
</dbReference>
<accession>A0ABP0NI71</accession>
<keyword evidence="3" id="KW-1185">Reference proteome</keyword>
<feature type="non-terminal residue" evidence="2">
    <location>
        <position position="1"/>
    </location>
</feature>
<dbReference type="SUPFAM" id="SSF55961">
    <property type="entry name" value="Bet v1-like"/>
    <property type="match status" value="1"/>
</dbReference>
<dbReference type="InterPro" id="IPR002913">
    <property type="entry name" value="START_lipid-bd_dom"/>
</dbReference>
<dbReference type="PANTHER" id="PTHR19308">
    <property type="entry name" value="PHOSPHATIDYLCHOLINE TRANSFER PROTEIN"/>
    <property type="match status" value="1"/>
</dbReference>
<comment type="caution">
    <text evidence="2">The sequence shown here is derived from an EMBL/GenBank/DDBJ whole genome shotgun (WGS) entry which is preliminary data.</text>
</comment>
<dbReference type="PROSITE" id="PS50848">
    <property type="entry name" value="START"/>
    <property type="match status" value="1"/>
</dbReference>
<dbReference type="InterPro" id="IPR023393">
    <property type="entry name" value="START-like_dom_sf"/>
</dbReference>